<feature type="coiled-coil region" evidence="1">
    <location>
        <begin position="518"/>
        <end position="564"/>
    </location>
</feature>
<dbReference type="AlphaFoldDB" id="A0A8B6CDV5"/>
<dbReference type="EMBL" id="UYJE01001560">
    <property type="protein sequence ID" value="VDI03036.1"/>
    <property type="molecule type" value="Genomic_DNA"/>
</dbReference>
<reference evidence="2" key="1">
    <citation type="submission" date="2018-11" db="EMBL/GenBank/DDBJ databases">
        <authorList>
            <person name="Alioto T."/>
            <person name="Alioto T."/>
        </authorList>
    </citation>
    <scope>NUCLEOTIDE SEQUENCE</scope>
</reference>
<evidence type="ECO:0008006" key="4">
    <source>
        <dbReference type="Google" id="ProtNLM"/>
    </source>
</evidence>
<dbReference type="SUPFAM" id="SSF75011">
    <property type="entry name" value="3-carboxy-cis,cis-mucoante lactonizing enzyme"/>
    <property type="match status" value="1"/>
</dbReference>
<dbReference type="InterPro" id="IPR011042">
    <property type="entry name" value="6-blade_b-propeller_TolB-like"/>
</dbReference>
<keyword evidence="1" id="KW-0175">Coiled coil</keyword>
<evidence type="ECO:0000313" key="3">
    <source>
        <dbReference type="Proteomes" id="UP000596742"/>
    </source>
</evidence>
<gene>
    <name evidence="2" type="ORF">MGAL_10B000945</name>
</gene>
<evidence type="ECO:0000256" key="1">
    <source>
        <dbReference type="SAM" id="Coils"/>
    </source>
</evidence>
<name>A0A8B6CDV5_MYTGA</name>
<keyword evidence="3" id="KW-1185">Reference proteome</keyword>
<dbReference type="OrthoDB" id="6069982at2759"/>
<organism evidence="2 3">
    <name type="scientific">Mytilus galloprovincialis</name>
    <name type="common">Mediterranean mussel</name>
    <dbReference type="NCBI Taxonomy" id="29158"/>
    <lineage>
        <taxon>Eukaryota</taxon>
        <taxon>Metazoa</taxon>
        <taxon>Spiralia</taxon>
        <taxon>Lophotrochozoa</taxon>
        <taxon>Mollusca</taxon>
        <taxon>Bivalvia</taxon>
        <taxon>Autobranchia</taxon>
        <taxon>Pteriomorphia</taxon>
        <taxon>Mytilida</taxon>
        <taxon>Mytiloidea</taxon>
        <taxon>Mytilidae</taxon>
        <taxon>Mytilinae</taxon>
        <taxon>Mytilus</taxon>
    </lineage>
</organism>
<feature type="coiled-coil region" evidence="1">
    <location>
        <begin position="119"/>
        <end position="146"/>
    </location>
</feature>
<protein>
    <recommendedName>
        <fullName evidence="4">B box-type domain-containing protein</fullName>
    </recommendedName>
</protein>
<dbReference type="Gene3D" id="2.120.10.30">
    <property type="entry name" value="TolB, C-terminal domain"/>
    <property type="match status" value="1"/>
</dbReference>
<sequence length="574" mass="65433">MSTYCQDHMEKFKLYCSFHACPCCEKCCSDKHKECRDMKPLSDVVAQVKSSAWVQLLDKDLKDVKESFEEIIKYLKSRVNTCKFQKIQAFAKIQYMKNSIDELFNKLEKEIKYDLEYKHSELESEMNTLLLQLEQRANQINQLQSDFSQMTQHATELQMYVGLKEIEKTTSKAAQYIDDLKRGDNLKENNLQVIITPSVHSIVKYVKSFGDIHIHTRPSPLQVNAGREDQAQFLVPTYPGFDLIKPSMLRTLSIPDDKKCIHIGACRILPDSTYLILNNQDKKSQLWLFNNDGTFKKEVIGKLPGSSTDTCFVRNNTVAVTLGSANQIVLVDIEKKKVIKKIKISHDCYGVASDGQILVISSSEKRNNYGTIGDEQKVCCYASIGEPLWTFKHCDIRYPQGIAIDMNGFIYIASTENNSVMVVSPDGKTSKTILSESDGIKDPIAIDINRETGTMLISSRMNDDSEEKSFQKKCQELKPLSDIIRQVKSSASVQLVKENFEEIINCLNSRIEISNSQKQKAAQEIRSMRKSIDEYLNKIEKDILDDLESKQANIKSEINTLLQQLTQRANEITQ</sequence>
<comment type="caution">
    <text evidence="2">The sequence shown here is derived from an EMBL/GenBank/DDBJ whole genome shotgun (WGS) entry which is preliminary data.</text>
</comment>
<evidence type="ECO:0000313" key="2">
    <source>
        <dbReference type="EMBL" id="VDI03036.1"/>
    </source>
</evidence>
<proteinExistence type="predicted"/>
<dbReference type="Proteomes" id="UP000596742">
    <property type="component" value="Unassembled WGS sequence"/>
</dbReference>
<accession>A0A8B6CDV5</accession>